<dbReference type="InterPro" id="IPR027304">
    <property type="entry name" value="Trigger_fact/SurA_dom_sf"/>
</dbReference>
<dbReference type="PANTHER" id="PTHR47245:SF1">
    <property type="entry name" value="FOLDASE PROTEIN PRSA"/>
    <property type="match status" value="1"/>
</dbReference>
<proteinExistence type="predicted"/>
<dbReference type="PANTHER" id="PTHR47245">
    <property type="entry name" value="PEPTIDYLPROLYL ISOMERASE"/>
    <property type="match status" value="1"/>
</dbReference>
<gene>
    <name evidence="8" type="ORF">CO054_00110</name>
</gene>
<evidence type="ECO:0000313" key="9">
    <source>
        <dbReference type="Proteomes" id="UP000229816"/>
    </source>
</evidence>
<dbReference type="SUPFAM" id="SSF109998">
    <property type="entry name" value="Triger factor/SurA peptide-binding domain-like"/>
    <property type="match status" value="1"/>
</dbReference>
<evidence type="ECO:0000256" key="5">
    <source>
        <dbReference type="ARBA" id="ARBA00023235"/>
    </source>
</evidence>
<reference evidence="9" key="1">
    <citation type="submission" date="2017-09" db="EMBL/GenBank/DDBJ databases">
        <title>Depth-based differentiation of microbial function through sediment-hosted aquifers and enrichment of novel symbionts in the deep terrestrial subsurface.</title>
        <authorList>
            <person name="Probst A.J."/>
            <person name="Ladd B."/>
            <person name="Jarett J.K."/>
            <person name="Geller-Mcgrath D.E."/>
            <person name="Sieber C.M.K."/>
            <person name="Emerson J.B."/>
            <person name="Anantharaman K."/>
            <person name="Thomas B.C."/>
            <person name="Malmstrom R."/>
            <person name="Stieglmeier M."/>
            <person name="Klingl A."/>
            <person name="Woyke T."/>
            <person name="Ryan C.M."/>
            <person name="Banfield J.F."/>
        </authorList>
    </citation>
    <scope>NUCLEOTIDE SEQUENCE [LARGE SCALE GENOMIC DNA]</scope>
</reference>
<dbReference type="InterPro" id="IPR050245">
    <property type="entry name" value="PrsA_foldase"/>
</dbReference>
<dbReference type="Proteomes" id="UP000229816">
    <property type="component" value="Unassembled WGS sequence"/>
</dbReference>
<dbReference type="GO" id="GO:0003755">
    <property type="term" value="F:peptidyl-prolyl cis-trans isomerase activity"/>
    <property type="evidence" value="ECO:0007669"/>
    <property type="project" value="UniProtKB-KW"/>
</dbReference>
<keyword evidence="3" id="KW-0732">Signal</keyword>
<keyword evidence="7" id="KW-0472">Membrane</keyword>
<feature type="transmembrane region" description="Helical" evidence="7">
    <location>
        <begin position="20"/>
        <end position="37"/>
    </location>
</feature>
<evidence type="ECO:0000256" key="7">
    <source>
        <dbReference type="SAM" id="Phobius"/>
    </source>
</evidence>
<comment type="catalytic activity">
    <reaction evidence="1">
        <text>[protein]-peptidylproline (omega=180) = [protein]-peptidylproline (omega=0)</text>
        <dbReference type="Rhea" id="RHEA:16237"/>
        <dbReference type="Rhea" id="RHEA-COMP:10747"/>
        <dbReference type="Rhea" id="RHEA-COMP:10748"/>
        <dbReference type="ChEBI" id="CHEBI:83833"/>
        <dbReference type="ChEBI" id="CHEBI:83834"/>
        <dbReference type="EC" id="5.2.1.8"/>
    </reaction>
</comment>
<evidence type="ECO:0000256" key="6">
    <source>
        <dbReference type="SAM" id="Coils"/>
    </source>
</evidence>
<keyword evidence="7" id="KW-1133">Transmembrane helix</keyword>
<evidence type="ECO:0000256" key="3">
    <source>
        <dbReference type="ARBA" id="ARBA00022729"/>
    </source>
</evidence>
<dbReference type="Pfam" id="PF13624">
    <property type="entry name" value="SurA_N_3"/>
    <property type="match status" value="1"/>
</dbReference>
<keyword evidence="4" id="KW-0697">Rotamase</keyword>
<evidence type="ECO:0000256" key="4">
    <source>
        <dbReference type="ARBA" id="ARBA00023110"/>
    </source>
</evidence>
<keyword evidence="5" id="KW-0413">Isomerase</keyword>
<comment type="caution">
    <text evidence="8">The sequence shown here is derived from an EMBL/GenBank/DDBJ whole genome shotgun (WGS) entry which is preliminary data.</text>
</comment>
<protein>
    <recommendedName>
        <fullName evidence="2">peptidylprolyl isomerase</fullName>
        <ecNumber evidence="2">5.2.1.8</ecNumber>
    </recommendedName>
</protein>
<sequence>MRKRMLLTKLVAAISSKKRIWAIFLIIILLAVGVYFFRSLFIVATVNGQPIWRLTLIRELEKQSGKEALDTLISKTLVLQEAKKQNAAVSGEEIDQEIKKLEENFSKQGQDLNQLLSTQGISREELMEEVRFQKIVEKIVGKDINVTDQEVSNYLKQNENLLPKDSNTEELKSTVKRRLEQQKMNEKIQSWIESLQDSAKIIYFR</sequence>
<feature type="coiled-coil region" evidence="6">
    <location>
        <begin position="84"/>
        <end position="118"/>
    </location>
</feature>
<evidence type="ECO:0000256" key="1">
    <source>
        <dbReference type="ARBA" id="ARBA00000971"/>
    </source>
</evidence>
<name>A0A2M8ETJ9_9BACT</name>
<accession>A0A2M8ETJ9</accession>
<keyword evidence="7" id="KW-0812">Transmembrane</keyword>
<keyword evidence="6" id="KW-0175">Coiled coil</keyword>
<evidence type="ECO:0000256" key="2">
    <source>
        <dbReference type="ARBA" id="ARBA00013194"/>
    </source>
</evidence>
<evidence type="ECO:0000313" key="8">
    <source>
        <dbReference type="EMBL" id="PJC28453.1"/>
    </source>
</evidence>
<dbReference type="AlphaFoldDB" id="A0A2M8ETJ9"/>
<dbReference type="EMBL" id="PFSF01000003">
    <property type="protein sequence ID" value="PJC28453.1"/>
    <property type="molecule type" value="Genomic_DNA"/>
</dbReference>
<organism evidence="8 9">
    <name type="scientific">Candidatus Shapirobacteria bacterium CG_4_9_14_0_2_um_filter_39_11</name>
    <dbReference type="NCBI Taxonomy" id="1974478"/>
    <lineage>
        <taxon>Bacteria</taxon>
        <taxon>Candidatus Shapironibacteriota</taxon>
    </lineage>
</organism>
<dbReference type="EC" id="5.2.1.8" evidence="2"/>
<dbReference type="Gene3D" id="1.10.4030.10">
    <property type="entry name" value="Porin chaperone SurA, peptide-binding domain"/>
    <property type="match status" value="1"/>
</dbReference>